<name>A0A6J4NC67_9BURK</name>
<feature type="region of interest" description="Disordered" evidence="1">
    <location>
        <begin position="127"/>
        <end position="157"/>
    </location>
</feature>
<dbReference type="AlphaFoldDB" id="A0A6J4NC67"/>
<feature type="region of interest" description="Disordered" evidence="1">
    <location>
        <begin position="263"/>
        <end position="289"/>
    </location>
</feature>
<feature type="compositionally biased region" description="Low complexity" evidence="1">
    <location>
        <begin position="279"/>
        <end position="289"/>
    </location>
</feature>
<reference evidence="2" key="1">
    <citation type="submission" date="2020-02" db="EMBL/GenBank/DDBJ databases">
        <authorList>
            <person name="Meier V. D."/>
        </authorList>
    </citation>
    <scope>NUCLEOTIDE SEQUENCE</scope>
    <source>
        <strain evidence="2">AVDCRST_MAG51</strain>
    </source>
</reference>
<protein>
    <submittedName>
        <fullName evidence="2">Protein tyrosine phosphatase</fullName>
        <ecNumber evidence="2">3.1.3.48</ecNumber>
    </submittedName>
</protein>
<evidence type="ECO:0000256" key="1">
    <source>
        <dbReference type="SAM" id="MobiDB-lite"/>
    </source>
</evidence>
<feature type="region of interest" description="Disordered" evidence="1">
    <location>
        <begin position="192"/>
        <end position="222"/>
    </location>
</feature>
<sequence>AQVRHPGEAGDPRGRGFPHAGTPESSPVADATGLFSWASRPQARQWRHAVPAPDHQPLQLPGPRRQRPQRPCPAAPPVPLRPPRRAQCRRRPPDPVPGHPQGAGLPRRRRTHVGRLRAARGAGAFAGDRTDHRAGAGRADRRRPPARRGGSHLAHAGHLPGFRAHQFRPIRRVLRAAAAVQRADRVPLHRRQGPHRLRGGAGAACAGRHARGSDARLPADQRPAQAARLRLEGAGTARRQGAVGRAAGIPAGILRCHRGGLRRPRRLLAPGPGRRRGRAGAAARPLPRL</sequence>
<feature type="compositionally biased region" description="Basic and acidic residues" evidence="1">
    <location>
        <begin position="1"/>
        <end position="14"/>
    </location>
</feature>
<feature type="non-terminal residue" evidence="2">
    <location>
        <position position="1"/>
    </location>
</feature>
<proteinExistence type="predicted"/>
<feature type="non-terminal residue" evidence="2">
    <location>
        <position position="289"/>
    </location>
</feature>
<feature type="compositionally biased region" description="Basic and acidic residues" evidence="1">
    <location>
        <begin position="128"/>
        <end position="143"/>
    </location>
</feature>
<keyword evidence="2" id="KW-0378">Hydrolase</keyword>
<gene>
    <name evidence="2" type="ORF">AVDCRST_MAG51-139</name>
</gene>
<evidence type="ECO:0000313" key="2">
    <source>
        <dbReference type="EMBL" id="CAA9383740.1"/>
    </source>
</evidence>
<organism evidence="2">
    <name type="scientific">uncultured Ramlibacter sp</name>
    <dbReference type="NCBI Taxonomy" id="260755"/>
    <lineage>
        <taxon>Bacteria</taxon>
        <taxon>Pseudomonadati</taxon>
        <taxon>Pseudomonadota</taxon>
        <taxon>Betaproteobacteria</taxon>
        <taxon>Burkholderiales</taxon>
        <taxon>Comamonadaceae</taxon>
        <taxon>Ramlibacter</taxon>
        <taxon>environmental samples</taxon>
    </lineage>
</organism>
<feature type="compositionally biased region" description="Pro residues" evidence="1">
    <location>
        <begin position="70"/>
        <end position="81"/>
    </location>
</feature>
<accession>A0A6J4NC67</accession>
<feature type="region of interest" description="Disordered" evidence="1">
    <location>
        <begin position="1"/>
        <end position="111"/>
    </location>
</feature>
<dbReference type="EC" id="3.1.3.48" evidence="2"/>
<dbReference type="GO" id="GO:0004725">
    <property type="term" value="F:protein tyrosine phosphatase activity"/>
    <property type="evidence" value="ECO:0007669"/>
    <property type="project" value="UniProtKB-EC"/>
</dbReference>
<dbReference type="EMBL" id="CADCUX010000001">
    <property type="protein sequence ID" value="CAA9383740.1"/>
    <property type="molecule type" value="Genomic_DNA"/>
</dbReference>